<organism evidence="4 5">
    <name type="scientific">Nocardiopsis aegyptia</name>
    <dbReference type="NCBI Taxonomy" id="220378"/>
    <lineage>
        <taxon>Bacteria</taxon>
        <taxon>Bacillati</taxon>
        <taxon>Actinomycetota</taxon>
        <taxon>Actinomycetes</taxon>
        <taxon>Streptosporangiales</taxon>
        <taxon>Nocardiopsidaceae</taxon>
        <taxon>Nocardiopsis</taxon>
    </lineage>
</organism>
<evidence type="ECO:0000313" key="5">
    <source>
        <dbReference type="Proteomes" id="UP000572051"/>
    </source>
</evidence>
<dbReference type="AlphaFoldDB" id="A0A7Z0ENZ6"/>
<keyword evidence="1" id="KW-0479">Metal-binding</keyword>
<sequence>MFRRLQEAEAAPGTLSDEDFPAPGPYDPELDAEGRLVDYFRHFVLAWTRDLEAEVSDSSCLSEDNTVFADFVAAQIPVVAELLARTLLRELFLRRSGELLQGESPEERYRSFREWTNSAEGHRELLSRHPRAFETARDRVRTAGTGLLHILSQVELHRERLDSLPGVTAGSAVSAVLAGQGDTHNGGRSVAHVVFADGGRVLYKPRPLDSEVGFNALVGWFNERLGTSLPTVAVLPCRNEGFVEYVRAGDPRSGSGEYFARIGQLLGILYLVKAIDIHFENVVTCADGPVVVDTETLLTPRLVTQESDTDRSATAVAHSALGESVTGIGVLPFTMRKGKPGEAGMDVGVIGYDPGQEVPYKSLQFRNPGRDDMFVELAQGTSANATTNLSVSRATDLPVRQQRDTVKRELRRVLEYAASHKEEVAGAVEEFLSGAPFRFLHHATVFYSQLLRMVTHPEAMVDPLVRKAVLSRVFLGARGTYEIAEDEARQLAEGDVPYFCYSANSRALLAGDGRVVLDDAFEESGMDAARARITGLDREAIDHQSTLVDLSFVAKLPLSDDVTGFTPLRSSGPAPARVDRSRFLEEAVRVGDMLVDGMIDSPDERFPAVWLGPQVAAPEGEEWTPGASGYDLYTGMPGIALALAGVARETGEERFRRAALRVVEPLEGLLLGGSLRTLSGVVGGMCGPDGIVYTAATARRLLGGGGTSVGEMARVLVSDTDPPNLADFVTGSAGTLAICLSLHRNATDEEDRKLTAEAAEVFAGHVMASVRESGAADGRVTEYTGYAHGAIGIASPLLEYASVFGDREAAEAGTRMAEAVRDAQRGHDRDWPRGWDEDRVSYAWCHGAPGILLGALQVTRHVPGLFPEETLGRLAELTLARGFGNNPTYCHGDLGSLETVLLAEQVSPGLFGDGVDDLYPRLFTEVVERYSERSDTKYTYSNGIMLGQAGLIWSILRHLDPEAYPSVVRLE</sequence>
<dbReference type="CDD" id="cd04792">
    <property type="entry name" value="LanM-like"/>
    <property type="match status" value="1"/>
</dbReference>
<protein>
    <submittedName>
        <fullName evidence="4">Type 2 lantibiotic biosynthesis protein LanM</fullName>
    </submittedName>
</protein>
<feature type="binding site" evidence="1">
    <location>
        <position position="890"/>
    </location>
    <ligand>
        <name>Zn(2+)</name>
        <dbReference type="ChEBI" id="CHEBI:29105"/>
    </ligand>
</feature>
<evidence type="ECO:0000256" key="1">
    <source>
        <dbReference type="PIRSR" id="PIRSR607822-1"/>
    </source>
</evidence>
<dbReference type="RefSeq" id="WP_179824895.1">
    <property type="nucleotide sequence ID" value="NZ_JACCFS010000001.1"/>
</dbReference>
<accession>A0A7Z0ENZ6</accession>
<dbReference type="PIRSF" id="PIRSF037228">
    <property type="entry name" value="Lant_mod_RumM"/>
    <property type="match status" value="1"/>
</dbReference>
<comment type="caution">
    <text evidence="4">The sequence shown here is derived from an EMBL/GenBank/DDBJ whole genome shotgun (WGS) entry which is preliminary data.</text>
</comment>
<keyword evidence="1" id="KW-0862">Zinc</keyword>
<dbReference type="PRINTS" id="PR01950">
    <property type="entry name" value="LANCSUPER"/>
</dbReference>
<dbReference type="InterPro" id="IPR007822">
    <property type="entry name" value="LANC-like"/>
</dbReference>
<dbReference type="PANTHER" id="PTHR12736:SF7">
    <property type="entry name" value="LANC-LIKE PROTEIN 3"/>
    <property type="match status" value="1"/>
</dbReference>
<dbReference type="InterPro" id="IPR012341">
    <property type="entry name" value="6hp_glycosidase-like_sf"/>
</dbReference>
<dbReference type="GO" id="GO:0046872">
    <property type="term" value="F:metal ion binding"/>
    <property type="evidence" value="ECO:0007669"/>
    <property type="project" value="UniProtKB-KW"/>
</dbReference>
<dbReference type="SUPFAM" id="SSF158745">
    <property type="entry name" value="LanC-like"/>
    <property type="match status" value="1"/>
</dbReference>
<dbReference type="NCBIfam" id="TIGR03897">
    <property type="entry name" value="lanti_2_LanM"/>
    <property type="match status" value="1"/>
</dbReference>
<dbReference type="Pfam" id="PF13575">
    <property type="entry name" value="DUF4135"/>
    <property type="match status" value="1"/>
</dbReference>
<dbReference type="Proteomes" id="UP000572051">
    <property type="component" value="Unassembled WGS sequence"/>
</dbReference>
<dbReference type="Pfam" id="PF05147">
    <property type="entry name" value="LANC_like"/>
    <property type="match status" value="1"/>
</dbReference>
<keyword evidence="5" id="KW-1185">Reference proteome</keyword>
<dbReference type="Gene3D" id="1.50.10.10">
    <property type="match status" value="1"/>
</dbReference>
<feature type="binding site" evidence="1">
    <location>
        <position position="845"/>
    </location>
    <ligand>
        <name>Zn(2+)</name>
        <dbReference type="ChEBI" id="CHEBI:29105"/>
    </ligand>
</feature>
<dbReference type="PANTHER" id="PTHR12736">
    <property type="entry name" value="LANC-LIKE PROTEIN"/>
    <property type="match status" value="1"/>
</dbReference>
<dbReference type="GO" id="GO:0005975">
    <property type="term" value="P:carbohydrate metabolic process"/>
    <property type="evidence" value="ECO:0007669"/>
    <property type="project" value="InterPro"/>
</dbReference>
<dbReference type="EMBL" id="JACCFS010000001">
    <property type="protein sequence ID" value="NYJ35618.1"/>
    <property type="molecule type" value="Genomic_DNA"/>
</dbReference>
<evidence type="ECO:0000313" key="4">
    <source>
        <dbReference type="EMBL" id="NYJ35618.1"/>
    </source>
</evidence>
<dbReference type="GO" id="GO:0005886">
    <property type="term" value="C:plasma membrane"/>
    <property type="evidence" value="ECO:0007669"/>
    <property type="project" value="TreeGrafter"/>
</dbReference>
<gene>
    <name evidence="4" type="ORF">HNR10_003499</name>
</gene>
<dbReference type="SMART" id="SM01260">
    <property type="entry name" value="LANC_like"/>
    <property type="match status" value="1"/>
</dbReference>
<feature type="region of interest" description="Disordered" evidence="2">
    <location>
        <begin position="1"/>
        <end position="27"/>
    </location>
</feature>
<name>A0A7Z0ENZ6_9ACTN</name>
<feature type="binding site" evidence="1">
    <location>
        <position position="891"/>
    </location>
    <ligand>
        <name>Zn(2+)</name>
        <dbReference type="ChEBI" id="CHEBI:29105"/>
    </ligand>
</feature>
<feature type="domain" description="Lantibiotic biosynthesis protein dehydration" evidence="3">
    <location>
        <begin position="149"/>
        <end position="500"/>
    </location>
</feature>
<dbReference type="InterPro" id="IPR025410">
    <property type="entry name" value="Lant_dehyd"/>
</dbReference>
<evidence type="ECO:0000259" key="3">
    <source>
        <dbReference type="Pfam" id="PF13575"/>
    </source>
</evidence>
<proteinExistence type="predicted"/>
<dbReference type="InterPro" id="IPR017146">
    <property type="entry name" value="Lanti_2_LanM"/>
</dbReference>
<reference evidence="4 5" key="1">
    <citation type="submission" date="2020-07" db="EMBL/GenBank/DDBJ databases">
        <title>Sequencing the genomes of 1000 actinobacteria strains.</title>
        <authorList>
            <person name="Klenk H.-P."/>
        </authorList>
    </citation>
    <scope>NUCLEOTIDE SEQUENCE [LARGE SCALE GENOMIC DNA]</scope>
    <source>
        <strain evidence="4 5">DSM 44442</strain>
    </source>
</reference>
<dbReference type="GO" id="GO:0031179">
    <property type="term" value="P:peptide modification"/>
    <property type="evidence" value="ECO:0007669"/>
    <property type="project" value="InterPro"/>
</dbReference>
<evidence type="ECO:0000256" key="2">
    <source>
        <dbReference type="SAM" id="MobiDB-lite"/>
    </source>
</evidence>